<sequence>MFAIIAAVLFGLALLLQLVGTALGPLTPTVLMLAGLMCVALSMTGIGAGWRYNRRR</sequence>
<dbReference type="Proteomes" id="UP001499978">
    <property type="component" value="Unassembled WGS sequence"/>
</dbReference>
<protein>
    <submittedName>
        <fullName evidence="2">Uncharacterized protein</fullName>
    </submittedName>
</protein>
<keyword evidence="1" id="KW-0472">Membrane</keyword>
<comment type="caution">
    <text evidence="2">The sequence shown here is derived from an EMBL/GenBank/DDBJ whole genome shotgun (WGS) entry which is preliminary data.</text>
</comment>
<name>A0ABN3NSQ9_9ACTN</name>
<evidence type="ECO:0000256" key="1">
    <source>
        <dbReference type="SAM" id="Phobius"/>
    </source>
</evidence>
<dbReference type="RefSeq" id="WP_344174094.1">
    <property type="nucleotide sequence ID" value="NZ_BAAARY010000022.1"/>
</dbReference>
<keyword evidence="1" id="KW-0812">Transmembrane</keyword>
<evidence type="ECO:0000313" key="2">
    <source>
        <dbReference type="EMBL" id="GAA2530779.1"/>
    </source>
</evidence>
<dbReference type="EMBL" id="BAAARY010000022">
    <property type="protein sequence ID" value="GAA2530779.1"/>
    <property type="molecule type" value="Genomic_DNA"/>
</dbReference>
<gene>
    <name evidence="2" type="ORF">GCM10010201_32880</name>
</gene>
<proteinExistence type="predicted"/>
<keyword evidence="1" id="KW-1133">Transmembrane helix</keyword>
<reference evidence="2 3" key="1">
    <citation type="journal article" date="2019" name="Int. J. Syst. Evol. Microbiol.">
        <title>The Global Catalogue of Microorganisms (GCM) 10K type strain sequencing project: providing services to taxonomists for standard genome sequencing and annotation.</title>
        <authorList>
            <consortium name="The Broad Institute Genomics Platform"/>
            <consortium name="The Broad Institute Genome Sequencing Center for Infectious Disease"/>
            <person name="Wu L."/>
            <person name="Ma J."/>
        </authorList>
    </citation>
    <scope>NUCLEOTIDE SEQUENCE [LARGE SCALE GENOMIC DNA]</scope>
    <source>
        <strain evidence="2 3">JCM 3367</strain>
    </source>
</reference>
<keyword evidence="3" id="KW-1185">Reference proteome</keyword>
<organism evidence="2 3">
    <name type="scientific">Pilimelia columellifera subsp. columellifera</name>
    <dbReference type="NCBI Taxonomy" id="706583"/>
    <lineage>
        <taxon>Bacteria</taxon>
        <taxon>Bacillati</taxon>
        <taxon>Actinomycetota</taxon>
        <taxon>Actinomycetes</taxon>
        <taxon>Micromonosporales</taxon>
        <taxon>Micromonosporaceae</taxon>
        <taxon>Pilimelia</taxon>
    </lineage>
</organism>
<evidence type="ECO:0000313" key="3">
    <source>
        <dbReference type="Proteomes" id="UP001499978"/>
    </source>
</evidence>
<feature type="transmembrane region" description="Helical" evidence="1">
    <location>
        <begin position="31"/>
        <end position="50"/>
    </location>
</feature>
<accession>A0ABN3NSQ9</accession>